<evidence type="ECO:0000313" key="2">
    <source>
        <dbReference type="EMBL" id="SFE80169.1"/>
    </source>
</evidence>
<dbReference type="AlphaFoldDB" id="A0A1I2DIB1"/>
<dbReference type="Pfam" id="PF08484">
    <property type="entry name" value="Methyltransf_14"/>
    <property type="match status" value="1"/>
</dbReference>
<dbReference type="InterPro" id="IPR038576">
    <property type="entry name" value="Methyltransf_Zn-bd_dom_put_sf"/>
</dbReference>
<dbReference type="EMBL" id="FOMS01000017">
    <property type="protein sequence ID" value="SFE80169.1"/>
    <property type="molecule type" value="Genomic_DNA"/>
</dbReference>
<dbReference type="Proteomes" id="UP000325289">
    <property type="component" value="Unassembled WGS sequence"/>
</dbReference>
<feature type="domain" description="C-methyltransferase" evidence="1">
    <location>
        <begin position="277"/>
        <end position="377"/>
    </location>
</feature>
<dbReference type="CDD" id="cd02440">
    <property type="entry name" value="AdoMet_MTases"/>
    <property type="match status" value="1"/>
</dbReference>
<keyword evidence="3" id="KW-1185">Reference proteome</keyword>
<protein>
    <submittedName>
        <fullName evidence="2">Zinc binding domain-containing protein</fullName>
    </submittedName>
</protein>
<dbReference type="OrthoDB" id="9815644at2"/>
<dbReference type="SUPFAM" id="SSF53335">
    <property type="entry name" value="S-adenosyl-L-methionine-dependent methyltransferases"/>
    <property type="match status" value="1"/>
</dbReference>
<name>A0A1I2DIB1_9RHOB</name>
<dbReference type="InterPro" id="IPR013691">
    <property type="entry name" value="MeTrfase_14"/>
</dbReference>
<organism evidence="2 3">
    <name type="scientific">Roseivivax sediminis</name>
    <dbReference type="NCBI Taxonomy" id="936889"/>
    <lineage>
        <taxon>Bacteria</taxon>
        <taxon>Pseudomonadati</taxon>
        <taxon>Pseudomonadota</taxon>
        <taxon>Alphaproteobacteria</taxon>
        <taxon>Rhodobacterales</taxon>
        <taxon>Roseobacteraceae</taxon>
        <taxon>Roseivivax</taxon>
    </lineage>
</organism>
<sequence>MARDQCPACRSRSLTAIYRLDSIPVQSCILLDSEEEARNFPRRPLELRFCDQCGLVFNSEFDLSMVDYASATEESQHFSGTFNRFALSLIDDIVENDDVAGARILEIGCGKGDFLQALVEKTGGRGLGIDPGFIPERIKTAGDQDIEFRKEYFDPDKIELVPDYVVCRHTLEHIPEVGYFMVDIARAMRGNSRAGIFFETPDVARVLDEGAFWDIYYEHCSYFTLGSHARLFRRMGFGISRLYLAYDGQYIIQHAQHRDTRPLPEENDLDRVRGLAARFPAQVDRMRSYWRDFVTEKSALGQSVAIWGGGSKGVSFLTTDGLDVHVDQVVDINPHKLGRYLPGTGLRVSSPEDLRQSPPDAVIVMNPVYRSEIAQQLGGMGITPDIYTPESIETGIVV</sequence>
<dbReference type="Gene3D" id="3.40.50.150">
    <property type="entry name" value="Vaccinia Virus protein VP39"/>
    <property type="match status" value="1"/>
</dbReference>
<accession>A0A1I2DIB1</accession>
<evidence type="ECO:0000313" key="3">
    <source>
        <dbReference type="Proteomes" id="UP000325289"/>
    </source>
</evidence>
<dbReference type="InterPro" id="IPR029063">
    <property type="entry name" value="SAM-dependent_MTases_sf"/>
</dbReference>
<dbReference type="Gene3D" id="3.40.50.720">
    <property type="entry name" value="NAD(P)-binding Rossmann-like Domain"/>
    <property type="match status" value="1"/>
</dbReference>
<evidence type="ECO:0000259" key="1">
    <source>
        <dbReference type="Pfam" id="PF08484"/>
    </source>
</evidence>
<dbReference type="Gene3D" id="6.20.50.110">
    <property type="entry name" value="Methyltransferase, zinc-binding domain"/>
    <property type="match status" value="1"/>
</dbReference>
<reference evidence="2 3" key="1">
    <citation type="submission" date="2016-10" db="EMBL/GenBank/DDBJ databases">
        <authorList>
            <person name="Varghese N."/>
            <person name="Submissions S."/>
        </authorList>
    </citation>
    <scope>NUCLEOTIDE SEQUENCE [LARGE SCALE GENOMIC DNA]</scope>
    <source>
        <strain evidence="3">YIM D21,KCTC 23444,ACCC 10710</strain>
    </source>
</reference>
<dbReference type="Pfam" id="PF13489">
    <property type="entry name" value="Methyltransf_23"/>
    <property type="match status" value="1"/>
</dbReference>
<gene>
    <name evidence="2" type="ORF">SAMN04515678_11711</name>
</gene>
<proteinExistence type="predicted"/>